<keyword evidence="1" id="KW-0472">Membrane</keyword>
<name>A0A918FTJ9_9ACTN</name>
<reference evidence="2" key="1">
    <citation type="journal article" date="2014" name="Int. J. Syst. Evol. Microbiol.">
        <title>Complete genome sequence of Corynebacterium casei LMG S-19264T (=DSM 44701T), isolated from a smear-ripened cheese.</title>
        <authorList>
            <consortium name="US DOE Joint Genome Institute (JGI-PGF)"/>
            <person name="Walter F."/>
            <person name="Albersmeier A."/>
            <person name="Kalinowski J."/>
            <person name="Ruckert C."/>
        </authorList>
    </citation>
    <scope>NUCLEOTIDE SEQUENCE</scope>
    <source>
        <strain evidence="2">JCM 4386</strain>
    </source>
</reference>
<feature type="transmembrane region" description="Helical" evidence="1">
    <location>
        <begin position="290"/>
        <end position="313"/>
    </location>
</feature>
<dbReference type="AlphaFoldDB" id="A0A918FTJ9"/>
<evidence type="ECO:0000256" key="1">
    <source>
        <dbReference type="SAM" id="Phobius"/>
    </source>
</evidence>
<protein>
    <submittedName>
        <fullName evidence="2">Uncharacterized protein</fullName>
    </submittedName>
</protein>
<dbReference type="Proteomes" id="UP000606194">
    <property type="component" value="Unassembled WGS sequence"/>
</dbReference>
<organism evidence="2 3">
    <name type="scientific">Streptomyces humidus</name>
    <dbReference type="NCBI Taxonomy" id="52259"/>
    <lineage>
        <taxon>Bacteria</taxon>
        <taxon>Bacillati</taxon>
        <taxon>Actinomycetota</taxon>
        <taxon>Actinomycetes</taxon>
        <taxon>Kitasatosporales</taxon>
        <taxon>Streptomycetaceae</taxon>
        <taxon>Streptomyces</taxon>
    </lineage>
</organism>
<gene>
    <name evidence="2" type="ORF">GCM10010269_20910</name>
</gene>
<accession>A0A918FTJ9</accession>
<evidence type="ECO:0000313" key="2">
    <source>
        <dbReference type="EMBL" id="GGR81539.1"/>
    </source>
</evidence>
<dbReference type="EMBL" id="BMTL01000007">
    <property type="protein sequence ID" value="GGR81539.1"/>
    <property type="molecule type" value="Genomic_DNA"/>
</dbReference>
<keyword evidence="1" id="KW-0812">Transmembrane</keyword>
<comment type="caution">
    <text evidence="2">The sequence shown here is derived from an EMBL/GenBank/DDBJ whole genome shotgun (WGS) entry which is preliminary data.</text>
</comment>
<reference evidence="2" key="2">
    <citation type="submission" date="2020-09" db="EMBL/GenBank/DDBJ databases">
        <authorList>
            <person name="Sun Q."/>
            <person name="Ohkuma M."/>
        </authorList>
    </citation>
    <scope>NUCLEOTIDE SEQUENCE</scope>
    <source>
        <strain evidence="2">JCM 4386</strain>
    </source>
</reference>
<feature type="transmembrane region" description="Helical" evidence="1">
    <location>
        <begin position="261"/>
        <end position="284"/>
    </location>
</feature>
<feature type="transmembrane region" description="Helical" evidence="1">
    <location>
        <begin position="325"/>
        <end position="342"/>
    </location>
</feature>
<sequence length="428" mass="45784">MSSHWHRAIAELSAQGDAARAAAQRVDDAPSTERTTAVAISYAAETDYLRSAGMLLRAHLSDRRPPRRLPVALIWPYFRNAWKARTVDRLGGVWRAIPRDAALEKMRSAPTDPLLTAVLEQAEALQASLHGERQVDRLYESFIPERTGHAVADLVGGGGRSAPTLPGFPDPGHPINRAFPQGSGTRIQPGREAEFTRLSSDRFAVHTRAVAFGDAVLALLVEHRAAGVAPQPGRLRGAGRWVGRERQLVPDRAKWPAKLNVYEGVTLAGLGWLVLACTGLPLTFGKEADLLSHALLLFMAAGLIACTGIGLVIRYGPKLIKGPGFGAAVPGIAAGLIALVVWQGQGPVASYYFAGPYERYEREYANGCLAASPYRHDAVQATADGGVLVVTPISGETTLRLGPAEDGGTHPLGPLDQATREVLDRYGC</sequence>
<evidence type="ECO:0000313" key="3">
    <source>
        <dbReference type="Proteomes" id="UP000606194"/>
    </source>
</evidence>
<dbReference type="RefSeq" id="WP_190149063.1">
    <property type="nucleotide sequence ID" value="NZ_BMTL01000007.1"/>
</dbReference>
<proteinExistence type="predicted"/>
<keyword evidence="3" id="KW-1185">Reference proteome</keyword>
<keyword evidence="1" id="KW-1133">Transmembrane helix</keyword>